<protein>
    <submittedName>
        <fullName evidence="2">Uncharacterized protein</fullName>
    </submittedName>
</protein>
<name>W5TL77_9NOCA</name>
<gene>
    <name evidence="2" type="ORF">NONO_c49390</name>
</gene>
<organism evidence="2 3">
    <name type="scientific">Nocardia nova SH22a</name>
    <dbReference type="NCBI Taxonomy" id="1415166"/>
    <lineage>
        <taxon>Bacteria</taxon>
        <taxon>Bacillati</taxon>
        <taxon>Actinomycetota</taxon>
        <taxon>Actinomycetes</taxon>
        <taxon>Mycobacteriales</taxon>
        <taxon>Nocardiaceae</taxon>
        <taxon>Nocardia</taxon>
    </lineage>
</organism>
<dbReference type="AlphaFoldDB" id="W5TL77"/>
<reference evidence="2 3" key="1">
    <citation type="journal article" date="2014" name="Appl. Environ. Microbiol.">
        <title>Insights into the Microbial Degradation of Rubber and Gutta-Percha by Analysis of the Complete Genome of Nocardia nova SH22a.</title>
        <authorList>
            <person name="Luo Q."/>
            <person name="Hiessl S."/>
            <person name="Poehlein A."/>
            <person name="Daniel R."/>
            <person name="Steinbuchel A."/>
        </authorList>
    </citation>
    <scope>NUCLEOTIDE SEQUENCE [LARGE SCALE GENOMIC DNA]</scope>
    <source>
        <strain evidence="2">SH22a</strain>
    </source>
</reference>
<sequence>MAWWMLMAWWMRVAVTWVDAAAWGWKHGTAELRHMTDHDPFDPFATHPNPTHPNPTRPHSIAETGAALLLPAPRDDGTGRLRWILQPRDMFRPAMDTVLTALDDVLKARAGKRNFPDHATATSICE</sequence>
<feature type="region of interest" description="Disordered" evidence="1">
    <location>
        <begin position="39"/>
        <end position="60"/>
    </location>
</feature>
<evidence type="ECO:0000313" key="3">
    <source>
        <dbReference type="Proteomes" id="UP000019150"/>
    </source>
</evidence>
<accession>W5TL77</accession>
<dbReference type="PATRIC" id="fig|1415166.3.peg.5095"/>
<dbReference type="Proteomes" id="UP000019150">
    <property type="component" value="Chromosome"/>
</dbReference>
<dbReference type="KEGG" id="nno:NONO_c49390"/>
<evidence type="ECO:0000256" key="1">
    <source>
        <dbReference type="SAM" id="MobiDB-lite"/>
    </source>
</evidence>
<evidence type="ECO:0000313" key="2">
    <source>
        <dbReference type="EMBL" id="AHH19723.1"/>
    </source>
</evidence>
<dbReference type="HOGENOM" id="CLU_1979222_0_0_11"/>
<proteinExistence type="predicted"/>
<dbReference type="EMBL" id="CP006850">
    <property type="protein sequence ID" value="AHH19723.1"/>
    <property type="molecule type" value="Genomic_DNA"/>
</dbReference>
<keyword evidence="3" id="KW-1185">Reference proteome</keyword>